<proteinExistence type="predicted"/>
<evidence type="ECO:0000313" key="1">
    <source>
        <dbReference type="EMBL" id="KAI8431244.1"/>
    </source>
</evidence>
<organism evidence="1 2">
    <name type="scientific">Choristoneura fumiferana</name>
    <name type="common">Spruce budworm moth</name>
    <name type="synonym">Archips fumiferana</name>
    <dbReference type="NCBI Taxonomy" id="7141"/>
    <lineage>
        <taxon>Eukaryota</taxon>
        <taxon>Metazoa</taxon>
        <taxon>Ecdysozoa</taxon>
        <taxon>Arthropoda</taxon>
        <taxon>Hexapoda</taxon>
        <taxon>Insecta</taxon>
        <taxon>Pterygota</taxon>
        <taxon>Neoptera</taxon>
        <taxon>Endopterygota</taxon>
        <taxon>Lepidoptera</taxon>
        <taxon>Glossata</taxon>
        <taxon>Ditrysia</taxon>
        <taxon>Tortricoidea</taxon>
        <taxon>Tortricidae</taxon>
        <taxon>Tortricinae</taxon>
        <taxon>Choristoneura</taxon>
    </lineage>
</organism>
<sequence>MTSSSSMRPIKMLLHFLFLTTAAAEMSPKIVGGGEADIEDWPFIVFIAIIGTEAAATCGGSLISAQTVLTAAHCLDDVTDNKQNFNEFKYTILMGHQKFQHSKMVRSVSDYETHHNYDPSATACDIGIMFLSKPVQFSTTVKKVLLMKKLSYKKDKLMQVAGWGAWKVDFPSNSLTLKSLAQTLLPAKKCDKFTDMGDLPAEGWRFRRSFSESWLPSSNGYSVLQGRKLRYNSVYKCATLLQVDRRYTETSLYGTLCGKGQEA</sequence>
<dbReference type="EMBL" id="CM046131">
    <property type="protein sequence ID" value="KAI8431244.1"/>
    <property type="molecule type" value="Genomic_DNA"/>
</dbReference>
<accession>A0ACC0K4H9</accession>
<comment type="caution">
    <text evidence="1">The sequence shown here is derived from an EMBL/GenBank/DDBJ whole genome shotgun (WGS) entry which is preliminary data.</text>
</comment>
<protein>
    <submittedName>
        <fullName evidence="1">Uncharacterized protein</fullName>
    </submittedName>
</protein>
<evidence type="ECO:0000313" key="2">
    <source>
        <dbReference type="Proteomes" id="UP001064048"/>
    </source>
</evidence>
<name>A0ACC0K4H9_CHOFU</name>
<dbReference type="Proteomes" id="UP001064048">
    <property type="component" value="Chromosome Z"/>
</dbReference>
<keyword evidence="2" id="KW-1185">Reference proteome</keyword>
<gene>
    <name evidence="1" type="ORF">MSG28_001280</name>
</gene>
<reference evidence="1 2" key="1">
    <citation type="journal article" date="2022" name="Genome Biol. Evol.">
        <title>The Spruce Budworm Genome: Reconstructing the Evolutionary History of Antifreeze Proteins.</title>
        <authorList>
            <person name="Beliveau C."/>
            <person name="Gagne P."/>
            <person name="Picq S."/>
            <person name="Vernygora O."/>
            <person name="Keeling C.I."/>
            <person name="Pinkney K."/>
            <person name="Doucet D."/>
            <person name="Wen F."/>
            <person name="Johnston J.S."/>
            <person name="Maaroufi H."/>
            <person name="Boyle B."/>
            <person name="Laroche J."/>
            <person name="Dewar K."/>
            <person name="Juretic N."/>
            <person name="Blackburn G."/>
            <person name="Nisole A."/>
            <person name="Brunet B."/>
            <person name="Brandao M."/>
            <person name="Lumley L."/>
            <person name="Duan J."/>
            <person name="Quan G."/>
            <person name="Lucarotti C.J."/>
            <person name="Roe A.D."/>
            <person name="Sperling F.A.H."/>
            <person name="Levesque R.C."/>
            <person name="Cusson M."/>
        </authorList>
    </citation>
    <scope>NUCLEOTIDE SEQUENCE [LARGE SCALE GENOMIC DNA]</scope>
    <source>
        <strain evidence="1">Glfc:IPQL:Cfum</strain>
    </source>
</reference>